<feature type="domain" description="CCHC-type" evidence="3">
    <location>
        <begin position="192"/>
        <end position="207"/>
    </location>
</feature>
<dbReference type="PANTHER" id="PTHR35317">
    <property type="entry name" value="OS04G0629600 PROTEIN"/>
    <property type="match status" value="1"/>
</dbReference>
<accession>A0AAQ3SU72</accession>
<dbReference type="EMBL" id="CP144746">
    <property type="protein sequence ID" value="WVZ60938.1"/>
    <property type="molecule type" value="Genomic_DNA"/>
</dbReference>
<organism evidence="4 5">
    <name type="scientific">Paspalum notatum var. saurae</name>
    <dbReference type="NCBI Taxonomy" id="547442"/>
    <lineage>
        <taxon>Eukaryota</taxon>
        <taxon>Viridiplantae</taxon>
        <taxon>Streptophyta</taxon>
        <taxon>Embryophyta</taxon>
        <taxon>Tracheophyta</taxon>
        <taxon>Spermatophyta</taxon>
        <taxon>Magnoliopsida</taxon>
        <taxon>Liliopsida</taxon>
        <taxon>Poales</taxon>
        <taxon>Poaceae</taxon>
        <taxon>PACMAD clade</taxon>
        <taxon>Panicoideae</taxon>
        <taxon>Andropogonodae</taxon>
        <taxon>Paspaleae</taxon>
        <taxon>Paspalinae</taxon>
        <taxon>Paspalum</taxon>
    </lineage>
</organism>
<evidence type="ECO:0000256" key="2">
    <source>
        <dbReference type="SAM" id="MobiDB-lite"/>
    </source>
</evidence>
<evidence type="ECO:0000256" key="1">
    <source>
        <dbReference type="PROSITE-ProRule" id="PRU00047"/>
    </source>
</evidence>
<keyword evidence="1" id="KW-0479">Metal-binding</keyword>
<keyword evidence="5" id="KW-1185">Reference proteome</keyword>
<dbReference type="PANTHER" id="PTHR35317:SF38">
    <property type="entry name" value="RNA-DIRECTED DNA POLYMERASE"/>
    <property type="match status" value="1"/>
</dbReference>
<dbReference type="Pfam" id="PF14223">
    <property type="entry name" value="Retrotran_gag_2"/>
    <property type="match status" value="1"/>
</dbReference>
<evidence type="ECO:0000259" key="3">
    <source>
        <dbReference type="PROSITE" id="PS50158"/>
    </source>
</evidence>
<dbReference type="InterPro" id="IPR001878">
    <property type="entry name" value="Znf_CCHC"/>
</dbReference>
<feature type="compositionally biased region" description="Basic and acidic residues" evidence="2">
    <location>
        <begin position="153"/>
        <end position="171"/>
    </location>
</feature>
<dbReference type="InterPro" id="IPR036875">
    <property type="entry name" value="Znf_CCHC_sf"/>
</dbReference>
<dbReference type="Proteomes" id="UP001341281">
    <property type="component" value="Chromosome 02"/>
</dbReference>
<feature type="region of interest" description="Disordered" evidence="2">
    <location>
        <begin position="153"/>
        <end position="183"/>
    </location>
</feature>
<dbReference type="SUPFAM" id="SSF57756">
    <property type="entry name" value="Retrovirus zinc finger-like domains"/>
    <property type="match status" value="1"/>
</dbReference>
<reference evidence="4 5" key="1">
    <citation type="submission" date="2024-02" db="EMBL/GenBank/DDBJ databases">
        <title>High-quality chromosome-scale genome assembly of Pensacola bahiagrass (Paspalum notatum Flugge var. saurae).</title>
        <authorList>
            <person name="Vega J.M."/>
            <person name="Podio M."/>
            <person name="Orjuela J."/>
            <person name="Siena L.A."/>
            <person name="Pessino S.C."/>
            <person name="Combes M.C."/>
            <person name="Mariac C."/>
            <person name="Albertini E."/>
            <person name="Pupilli F."/>
            <person name="Ortiz J.P.A."/>
            <person name="Leblanc O."/>
        </authorList>
    </citation>
    <scope>NUCLEOTIDE SEQUENCE [LARGE SCALE GENOMIC DNA]</scope>
    <source>
        <strain evidence="4">R1</strain>
        <tissue evidence="4">Leaf</tissue>
    </source>
</reference>
<dbReference type="GO" id="GO:0008270">
    <property type="term" value="F:zinc ion binding"/>
    <property type="evidence" value="ECO:0007669"/>
    <property type="project" value="UniProtKB-KW"/>
</dbReference>
<evidence type="ECO:0000313" key="5">
    <source>
        <dbReference type="Proteomes" id="UP001341281"/>
    </source>
</evidence>
<keyword evidence="1" id="KW-0862">Zinc</keyword>
<dbReference type="GO" id="GO:0003676">
    <property type="term" value="F:nucleic acid binding"/>
    <property type="evidence" value="ECO:0007669"/>
    <property type="project" value="InterPro"/>
</dbReference>
<dbReference type="AlphaFoldDB" id="A0AAQ3SU72"/>
<sequence>MDRLALAAIHSCISKDNLIKIAHKKTAKEAWQALRTMHLGTEPLMMFRAMDFSRELEAMTMKDLEPIDDFVTRVMMLVVNIRAHGGKVEESYIVRKILRAVPPKFKDIACVIEVLCDLESMTIEDLVGRLKTYEFWLLDRGLRTPAEWEAEMKKRDREGRGGRGDHGHGEGESCSSSVKKDRKFNKGKVRCCYNCRDYGHFAAECRKPKKQE</sequence>
<dbReference type="PROSITE" id="PS50158">
    <property type="entry name" value="ZF_CCHC"/>
    <property type="match status" value="1"/>
</dbReference>
<gene>
    <name evidence="4" type="ORF">U9M48_010892</name>
</gene>
<proteinExistence type="predicted"/>
<keyword evidence="1" id="KW-0863">Zinc-finger</keyword>
<protein>
    <recommendedName>
        <fullName evidence="3">CCHC-type domain-containing protein</fullName>
    </recommendedName>
</protein>
<evidence type="ECO:0000313" key="4">
    <source>
        <dbReference type="EMBL" id="WVZ60938.1"/>
    </source>
</evidence>
<name>A0AAQ3SU72_PASNO</name>